<dbReference type="AlphaFoldDB" id="A0A2R8BMT2"/>
<feature type="domain" description="AB hydrolase-1" evidence="1">
    <location>
        <begin position="49"/>
        <end position="164"/>
    </location>
</feature>
<dbReference type="Gene3D" id="3.40.50.1820">
    <property type="entry name" value="alpha/beta hydrolase"/>
    <property type="match status" value="1"/>
</dbReference>
<evidence type="ECO:0000259" key="1">
    <source>
        <dbReference type="Pfam" id="PF00561"/>
    </source>
</evidence>
<organism evidence="2 3">
    <name type="scientific">Albidovulum aquaemixtae</name>
    <dbReference type="NCBI Taxonomy" id="1542388"/>
    <lineage>
        <taxon>Bacteria</taxon>
        <taxon>Pseudomonadati</taxon>
        <taxon>Pseudomonadota</taxon>
        <taxon>Alphaproteobacteria</taxon>
        <taxon>Rhodobacterales</taxon>
        <taxon>Paracoccaceae</taxon>
        <taxon>Albidovulum</taxon>
    </lineage>
</organism>
<sequence>MDPKVAKCRAVCKGLATGAVIAYLGAMWPRFVFVLGLVLAAGAARADCVVLLHGLARSAASLTALERALGAEGYRVVNDGYPSTRERIETLVNDHVGPAVAKCGGDPTHFVTHSMGGILARAWLADNKPARMGRVVMMAPPNHGSELVDAFGDLGPFRWLNGPAGLELGTGPASLPNALPAVQFDLGIIAGDRSLNPIYSAVITGADDGKVSVDSTMIGGMEDHIVLPVTHTFMMNNPLVIAEVIEFLKNGRFDRNLTYLEAAERLIE</sequence>
<dbReference type="Pfam" id="PF00561">
    <property type="entry name" value="Abhydrolase_1"/>
    <property type="match status" value="1"/>
</dbReference>
<dbReference type="InterPro" id="IPR000073">
    <property type="entry name" value="AB_hydrolase_1"/>
</dbReference>
<keyword evidence="3" id="KW-1185">Reference proteome</keyword>
<dbReference type="InterPro" id="IPR029058">
    <property type="entry name" value="AB_hydrolase_fold"/>
</dbReference>
<reference evidence="2 3" key="1">
    <citation type="submission" date="2018-03" db="EMBL/GenBank/DDBJ databases">
        <authorList>
            <person name="Keele B.F."/>
        </authorList>
    </citation>
    <scope>NUCLEOTIDE SEQUENCE [LARGE SCALE GENOMIC DNA]</scope>
    <source>
        <strain evidence="2 3">CECT 8626</strain>
    </source>
</reference>
<dbReference type="PANTHER" id="PTHR37946">
    <property type="entry name" value="SLL1969 PROTEIN"/>
    <property type="match status" value="1"/>
</dbReference>
<proteinExistence type="predicted"/>
<protein>
    <recommendedName>
        <fullName evidence="1">AB hydrolase-1 domain-containing protein</fullName>
    </recommendedName>
</protein>
<gene>
    <name evidence="2" type="ORF">DEA8626_03774</name>
</gene>
<evidence type="ECO:0000313" key="3">
    <source>
        <dbReference type="Proteomes" id="UP000244924"/>
    </source>
</evidence>
<dbReference type="EMBL" id="OMOQ01000004">
    <property type="protein sequence ID" value="SPH24736.1"/>
    <property type="molecule type" value="Genomic_DNA"/>
</dbReference>
<dbReference type="Proteomes" id="UP000244924">
    <property type="component" value="Unassembled WGS sequence"/>
</dbReference>
<accession>A0A2R8BMT2</accession>
<dbReference type="SUPFAM" id="SSF53474">
    <property type="entry name" value="alpha/beta-Hydrolases"/>
    <property type="match status" value="1"/>
</dbReference>
<name>A0A2R8BMT2_9RHOB</name>
<evidence type="ECO:0000313" key="2">
    <source>
        <dbReference type="EMBL" id="SPH24736.1"/>
    </source>
</evidence>
<dbReference type="PANTHER" id="PTHR37946:SF1">
    <property type="entry name" value="SLL1969 PROTEIN"/>
    <property type="match status" value="1"/>
</dbReference>